<dbReference type="Proteomes" id="UP000004773">
    <property type="component" value="Unassembled WGS sequence"/>
</dbReference>
<dbReference type="InterPro" id="IPR001608">
    <property type="entry name" value="Ala_racemase_N"/>
</dbReference>
<dbReference type="InterPro" id="IPR009006">
    <property type="entry name" value="Ala_racemase/Decarboxylase_C"/>
</dbReference>
<feature type="binding site" evidence="5 7">
    <location>
        <position position="312"/>
    </location>
    <ligand>
        <name>substrate</name>
    </ligand>
</feature>
<dbReference type="AlphaFoldDB" id="A0AA87AYN5"/>
<dbReference type="InterPro" id="IPR011079">
    <property type="entry name" value="Ala_racemase_C"/>
</dbReference>
<keyword evidence="4 5" id="KW-0413">Isomerase</keyword>
<dbReference type="Pfam" id="PF00842">
    <property type="entry name" value="Ala_racemase_C"/>
    <property type="match status" value="1"/>
</dbReference>
<reference evidence="9 10" key="1">
    <citation type="submission" date="2011-03" db="EMBL/GenBank/DDBJ databases">
        <title>The Genome Sequence of Gemella haemolysans M341.</title>
        <authorList>
            <consortium name="The Broad Institute Genome Sequencing Platform"/>
            <consortium name="The Broad Institute Genome Sequencing Center for Infectious Disease"/>
            <person name="Earl A."/>
            <person name="Ward D."/>
            <person name="Feldgarden M."/>
            <person name="Gevers D."/>
            <person name="Sibley C.D."/>
            <person name="Field T.R."/>
            <person name="Grinwis M."/>
            <person name="Eshaghurshan C.S."/>
            <person name="Surette M.G."/>
            <person name="Young S.K."/>
            <person name="Zeng Q."/>
            <person name="Gargeya S."/>
            <person name="Fitzgerald M."/>
            <person name="Haas B."/>
            <person name="Abouelleil A."/>
            <person name="Alvarado L."/>
            <person name="Arachchi H.M."/>
            <person name="Berlin A."/>
            <person name="Brown A."/>
            <person name="Chapman S.B."/>
            <person name="Chen Z."/>
            <person name="Dunbar C."/>
            <person name="Freedman E."/>
            <person name="Gearin G."/>
            <person name="Gellesch M."/>
            <person name="Goldberg J."/>
            <person name="Griggs A."/>
            <person name="Gujja S."/>
            <person name="Heilman E.R."/>
            <person name="Heiman D."/>
            <person name="Howarth C."/>
            <person name="Larson L."/>
            <person name="Lui A."/>
            <person name="MacDonald P.J.P."/>
            <person name="Mehta T."/>
            <person name="Montmayeur A."/>
            <person name="Murphy C."/>
            <person name="Neiman D."/>
            <person name="Pearson M."/>
            <person name="Priest M."/>
            <person name="Roberts A."/>
            <person name="Saif S."/>
            <person name="Shea T."/>
            <person name="Shenoy N."/>
            <person name="Sisk P."/>
            <person name="Stolte C."/>
            <person name="Sykes S."/>
            <person name="White J."/>
            <person name="Yandava C."/>
            <person name="Wortman J."/>
            <person name="Nusbaum C."/>
            <person name="Birren B."/>
        </authorList>
    </citation>
    <scope>NUCLEOTIDE SEQUENCE [LARGE SCALE GENOMIC DNA]</scope>
    <source>
        <strain evidence="9 10">M341</strain>
    </source>
</reference>
<evidence type="ECO:0000313" key="10">
    <source>
        <dbReference type="Proteomes" id="UP000004773"/>
    </source>
</evidence>
<dbReference type="CDD" id="cd00430">
    <property type="entry name" value="PLPDE_III_AR"/>
    <property type="match status" value="1"/>
</dbReference>
<comment type="catalytic activity">
    <reaction evidence="1 5">
        <text>L-alanine = D-alanine</text>
        <dbReference type="Rhea" id="RHEA:20249"/>
        <dbReference type="ChEBI" id="CHEBI:57416"/>
        <dbReference type="ChEBI" id="CHEBI:57972"/>
        <dbReference type="EC" id="5.1.1.1"/>
    </reaction>
</comment>
<dbReference type="InterPro" id="IPR029066">
    <property type="entry name" value="PLP-binding_barrel"/>
</dbReference>
<evidence type="ECO:0000256" key="3">
    <source>
        <dbReference type="ARBA" id="ARBA00022898"/>
    </source>
</evidence>
<dbReference type="SUPFAM" id="SSF51419">
    <property type="entry name" value="PLP-binding barrel"/>
    <property type="match status" value="1"/>
</dbReference>
<comment type="function">
    <text evidence="5">Catalyzes the interconversion of L-alanine and D-alanine. May also act on other amino acids.</text>
</comment>
<dbReference type="SMART" id="SM01005">
    <property type="entry name" value="Ala_racemase_C"/>
    <property type="match status" value="1"/>
</dbReference>
<sequence length="375" mass="42480">MINDRPTQLRVNLDALLNNYNKLNSLNNEKIGLAVVKADSYGLGSKVIAEHLYQNGVRHFATATLEEALELKDVIKDSMVLVLGVINSQNVKYAVENNVSLTCPSKEWLEESLVHLQQIEGKLKIHVKLDTGMGRIGTSDLEELKEIDNLLDSEKIDFEGIFSHYSNADGEDDNYDNYQTENFERSLKIFTHKPKYIHIENSAGTVKYSNRDDQYNLTRIGIAMYGCYPSGNIEKLDKVQLEPVASLVSKVTHVKKFQAGQKLGYGVSYEAKQDEYIATVPIGYADGLLRRAQGFKIRVGSEECEIVGRVCMDQLMVRCSKNVKVGDDVLFFGEYSGQKVSVDEFAEYQNTISYEIFCCINKRVPRVYYKNKMEL</sequence>
<gene>
    <name evidence="9" type="ORF">HMPREF0428_00094</name>
</gene>
<dbReference type="NCBIfam" id="TIGR00492">
    <property type="entry name" value="alr"/>
    <property type="match status" value="1"/>
</dbReference>
<feature type="binding site" evidence="5 7">
    <location>
        <position position="135"/>
    </location>
    <ligand>
        <name>substrate</name>
    </ligand>
</feature>
<feature type="domain" description="Alanine racemase C-terminal" evidence="8">
    <location>
        <begin position="244"/>
        <end position="369"/>
    </location>
</feature>
<comment type="pathway">
    <text evidence="5">Amino-acid biosynthesis; D-alanine biosynthesis; D-alanine from L-alanine: step 1/1.</text>
</comment>
<dbReference type="EMBL" id="ACRO01000003">
    <property type="protein sequence ID" value="EGF87219.1"/>
    <property type="molecule type" value="Genomic_DNA"/>
</dbReference>
<name>A0AA87AYN5_9BACL</name>
<evidence type="ECO:0000256" key="5">
    <source>
        <dbReference type="HAMAP-Rule" id="MF_01201"/>
    </source>
</evidence>
<dbReference type="GO" id="GO:0005829">
    <property type="term" value="C:cytosol"/>
    <property type="evidence" value="ECO:0007669"/>
    <property type="project" value="TreeGrafter"/>
</dbReference>
<dbReference type="RefSeq" id="WP_003145888.1">
    <property type="nucleotide sequence ID" value="NZ_GL883582.1"/>
</dbReference>
<dbReference type="FunFam" id="2.40.37.10:FF:000006">
    <property type="entry name" value="Alanine racemase"/>
    <property type="match status" value="1"/>
</dbReference>
<feature type="active site" description="Proton acceptor; specific for D-alanine" evidence="5">
    <location>
        <position position="37"/>
    </location>
</feature>
<dbReference type="SUPFAM" id="SSF50621">
    <property type="entry name" value="Alanine racemase C-terminal domain-like"/>
    <property type="match status" value="1"/>
</dbReference>
<dbReference type="GO" id="GO:0030632">
    <property type="term" value="P:D-alanine biosynthetic process"/>
    <property type="evidence" value="ECO:0007669"/>
    <property type="project" value="UniProtKB-UniRule"/>
</dbReference>
<dbReference type="InterPro" id="IPR000821">
    <property type="entry name" value="Ala_racemase"/>
</dbReference>
<accession>A0AA87AYN5</accession>
<dbReference type="Gene3D" id="2.40.37.10">
    <property type="entry name" value="Lyase, Ornithine Decarboxylase, Chain A, domain 1"/>
    <property type="match status" value="1"/>
</dbReference>
<dbReference type="GO" id="GO:0030170">
    <property type="term" value="F:pyridoxal phosphate binding"/>
    <property type="evidence" value="ECO:0007669"/>
    <property type="project" value="UniProtKB-UniRule"/>
</dbReference>
<dbReference type="PANTHER" id="PTHR30511">
    <property type="entry name" value="ALANINE RACEMASE"/>
    <property type="match status" value="1"/>
</dbReference>
<comment type="caution">
    <text evidence="9">The sequence shown here is derived from an EMBL/GenBank/DDBJ whole genome shotgun (WGS) entry which is preliminary data.</text>
</comment>
<feature type="active site" description="Proton acceptor; specific for L-alanine" evidence="5">
    <location>
        <position position="265"/>
    </location>
</feature>
<proteinExistence type="inferred from homology"/>
<keyword evidence="3 5" id="KW-0663">Pyridoxal phosphate</keyword>
<dbReference type="Gene3D" id="3.20.20.10">
    <property type="entry name" value="Alanine racemase"/>
    <property type="match status" value="1"/>
</dbReference>
<evidence type="ECO:0000256" key="7">
    <source>
        <dbReference type="PIRSR" id="PIRSR600821-52"/>
    </source>
</evidence>
<dbReference type="HAMAP" id="MF_01201">
    <property type="entry name" value="Ala_racemase"/>
    <property type="match status" value="1"/>
</dbReference>
<dbReference type="Pfam" id="PF01168">
    <property type="entry name" value="Ala_racemase_N"/>
    <property type="match status" value="1"/>
</dbReference>
<dbReference type="GO" id="GO:0009252">
    <property type="term" value="P:peptidoglycan biosynthetic process"/>
    <property type="evidence" value="ECO:0007669"/>
    <property type="project" value="TreeGrafter"/>
</dbReference>
<evidence type="ECO:0000313" key="9">
    <source>
        <dbReference type="EMBL" id="EGF87219.1"/>
    </source>
</evidence>
<evidence type="ECO:0000256" key="1">
    <source>
        <dbReference type="ARBA" id="ARBA00000316"/>
    </source>
</evidence>
<organism evidence="9 10">
    <name type="scientific">Gemella haemolysans M341</name>
    <dbReference type="NCBI Taxonomy" id="562981"/>
    <lineage>
        <taxon>Bacteria</taxon>
        <taxon>Bacillati</taxon>
        <taxon>Bacillota</taxon>
        <taxon>Bacilli</taxon>
        <taxon>Bacillales</taxon>
        <taxon>Gemellaceae</taxon>
        <taxon>Gemella</taxon>
    </lineage>
</organism>
<dbReference type="PANTHER" id="PTHR30511:SF0">
    <property type="entry name" value="ALANINE RACEMASE, CATABOLIC-RELATED"/>
    <property type="match status" value="1"/>
</dbReference>
<dbReference type="GO" id="GO:0008784">
    <property type="term" value="F:alanine racemase activity"/>
    <property type="evidence" value="ECO:0007669"/>
    <property type="project" value="UniProtKB-UniRule"/>
</dbReference>
<feature type="modified residue" description="N6-(pyridoxal phosphate)lysine" evidence="5 6">
    <location>
        <position position="37"/>
    </location>
</feature>
<evidence type="ECO:0000256" key="2">
    <source>
        <dbReference type="ARBA" id="ARBA00001933"/>
    </source>
</evidence>
<evidence type="ECO:0000259" key="8">
    <source>
        <dbReference type="SMART" id="SM01005"/>
    </source>
</evidence>
<dbReference type="FunFam" id="3.20.20.10:FF:000002">
    <property type="entry name" value="Alanine racemase"/>
    <property type="match status" value="1"/>
</dbReference>
<evidence type="ECO:0000256" key="4">
    <source>
        <dbReference type="ARBA" id="ARBA00023235"/>
    </source>
</evidence>
<comment type="similarity">
    <text evidence="5">Belongs to the alanine racemase family.</text>
</comment>
<evidence type="ECO:0000256" key="6">
    <source>
        <dbReference type="PIRSR" id="PIRSR600821-50"/>
    </source>
</evidence>
<dbReference type="PRINTS" id="PR00992">
    <property type="entry name" value="ALARACEMASE"/>
</dbReference>
<dbReference type="EC" id="5.1.1.1" evidence="5"/>
<comment type="cofactor">
    <cofactor evidence="2 5 6">
        <name>pyridoxal 5'-phosphate</name>
        <dbReference type="ChEBI" id="CHEBI:597326"/>
    </cofactor>
</comment>
<protein>
    <recommendedName>
        <fullName evidence="5">Alanine racemase</fullName>
        <ecNumber evidence="5">5.1.1.1</ecNumber>
    </recommendedName>
</protein>